<dbReference type="RefSeq" id="WP_378532321.1">
    <property type="nucleotide sequence ID" value="NZ_JBHSBH010000007.1"/>
</dbReference>
<keyword evidence="5 9" id="KW-0378">Hydrolase</keyword>
<evidence type="ECO:0000256" key="9">
    <source>
        <dbReference type="HAMAP-Rule" id="MF_02113"/>
    </source>
</evidence>
<dbReference type="SUPFAM" id="SSF56235">
    <property type="entry name" value="N-terminal nucleophile aminohydrolases (Ntn hydrolases)"/>
    <property type="match status" value="1"/>
</dbReference>
<evidence type="ECO:0000256" key="7">
    <source>
        <dbReference type="ARBA" id="ARBA00022942"/>
    </source>
</evidence>
<comment type="pathway">
    <text evidence="9">Protein degradation; proteasomal Pup-dependent pathway.</text>
</comment>
<comment type="similarity">
    <text evidence="9">Belongs to the peptidase T1B family.</text>
</comment>
<comment type="activity regulation">
    <text evidence="9">The formation of the proteasomal ATPase ARC-20S proteasome complex, likely via the docking of the C-termini of ARC into the intersubunit pockets in the alpha-rings, may trigger opening of the gate for substrate entry. Interconversion between the open-gate and close-gate conformations leads to a dynamic regulation of the 20S proteasome proteolysis activity.</text>
</comment>
<keyword evidence="7 9" id="KW-0647">Proteasome</keyword>
<evidence type="ECO:0000256" key="5">
    <source>
        <dbReference type="ARBA" id="ARBA00022801"/>
    </source>
</evidence>
<evidence type="ECO:0000256" key="3">
    <source>
        <dbReference type="ARBA" id="ARBA00022670"/>
    </source>
</evidence>
<dbReference type="PRINTS" id="PR00141">
    <property type="entry name" value="PROTEASOME"/>
</dbReference>
<dbReference type="PANTHER" id="PTHR32194">
    <property type="entry name" value="METALLOPROTEASE TLDD"/>
    <property type="match status" value="1"/>
</dbReference>
<dbReference type="CDD" id="cd01906">
    <property type="entry name" value="proteasome_protease_HslV"/>
    <property type="match status" value="1"/>
</dbReference>
<dbReference type="InterPro" id="IPR001353">
    <property type="entry name" value="Proteasome_sua/b"/>
</dbReference>
<evidence type="ECO:0000256" key="10">
    <source>
        <dbReference type="NCBIfam" id="TIGR03690"/>
    </source>
</evidence>
<dbReference type="Pfam" id="PF00227">
    <property type="entry name" value="Proteasome"/>
    <property type="match status" value="1"/>
</dbReference>
<comment type="function">
    <text evidence="9">Component of the proteasome core, a large protease complex with broad specificity involved in protein degradation.</text>
</comment>
<keyword evidence="6 9" id="KW-0068">Autocatalytic cleavage</keyword>
<dbReference type="NCBIfam" id="TIGR03690">
    <property type="entry name" value="20S_bact_beta"/>
    <property type="match status" value="1"/>
</dbReference>
<evidence type="ECO:0000256" key="1">
    <source>
        <dbReference type="ARBA" id="ARBA00001198"/>
    </source>
</evidence>
<dbReference type="Gene3D" id="3.60.20.10">
    <property type="entry name" value="Glutamine Phosphoribosylpyrophosphate, subunit 1, domain 1"/>
    <property type="match status" value="1"/>
</dbReference>
<dbReference type="PROSITE" id="PS51476">
    <property type="entry name" value="PROTEASOME_BETA_2"/>
    <property type="match status" value="1"/>
</dbReference>
<accession>A0ABV8FN10</accession>
<comment type="subcellular location">
    <subcellularLocation>
        <location evidence="9">Cytoplasm</location>
    </subcellularLocation>
</comment>
<proteinExistence type="inferred from homology"/>
<reference evidence="12" key="1">
    <citation type="journal article" date="2019" name="Int. J. Syst. Evol. Microbiol.">
        <title>The Global Catalogue of Microorganisms (GCM) 10K type strain sequencing project: providing services to taxonomists for standard genome sequencing and annotation.</title>
        <authorList>
            <consortium name="The Broad Institute Genomics Platform"/>
            <consortium name="The Broad Institute Genome Sequencing Center for Infectious Disease"/>
            <person name="Wu L."/>
            <person name="Ma J."/>
        </authorList>
    </citation>
    <scope>NUCLEOTIDE SEQUENCE [LARGE SCALE GENOMIC DNA]</scope>
    <source>
        <strain evidence="12">TBRC 1826</strain>
    </source>
</reference>
<keyword evidence="12" id="KW-1185">Reference proteome</keyword>
<comment type="catalytic activity">
    <reaction evidence="1 9">
        <text>Cleavage of peptide bonds with very broad specificity.</text>
        <dbReference type="EC" id="3.4.25.1"/>
    </reaction>
</comment>
<dbReference type="HAMAP" id="MF_02113_B">
    <property type="entry name" value="Proteasome_B_B"/>
    <property type="match status" value="1"/>
</dbReference>
<gene>
    <name evidence="9 11" type="primary">prcB</name>
    <name evidence="11" type="ORF">ACFOVU_10550</name>
</gene>
<dbReference type="GO" id="GO:0016787">
    <property type="term" value="F:hydrolase activity"/>
    <property type="evidence" value="ECO:0007669"/>
    <property type="project" value="UniProtKB-KW"/>
</dbReference>
<protein>
    <recommendedName>
        <fullName evidence="9 10">Proteasome subunit beta</fullName>
        <ecNumber evidence="9 10">3.4.25.1</ecNumber>
    </recommendedName>
    <alternativeName>
        <fullName evidence="9">20S proteasome beta subunit</fullName>
    </alternativeName>
    <alternativeName>
        <fullName evidence="9">Proteasome core protein PrcB</fullName>
    </alternativeName>
</protein>
<evidence type="ECO:0000256" key="2">
    <source>
        <dbReference type="ARBA" id="ARBA00022490"/>
    </source>
</evidence>
<comment type="caution">
    <text evidence="11">The sequence shown here is derived from an EMBL/GenBank/DDBJ whole genome shotgun (WGS) entry which is preliminary data.</text>
</comment>
<dbReference type="Proteomes" id="UP001595847">
    <property type="component" value="Unassembled WGS sequence"/>
</dbReference>
<feature type="chain" id="PRO_5044909357" description="Proteasome subunit beta" evidence="9">
    <location>
        <begin position="55"/>
        <end position="282"/>
    </location>
</feature>
<dbReference type="EC" id="3.4.25.1" evidence="9 10"/>
<dbReference type="PANTHER" id="PTHR32194:SF0">
    <property type="entry name" value="ATP-DEPENDENT PROTEASE SUBUNIT HSLV"/>
    <property type="match status" value="1"/>
</dbReference>
<evidence type="ECO:0000313" key="12">
    <source>
        <dbReference type="Proteomes" id="UP001595847"/>
    </source>
</evidence>
<evidence type="ECO:0000256" key="6">
    <source>
        <dbReference type="ARBA" id="ARBA00022813"/>
    </source>
</evidence>
<name>A0ABV8FN10_9ACTN</name>
<keyword evidence="2 9" id="KW-0963">Cytoplasm</keyword>
<evidence type="ECO:0000313" key="11">
    <source>
        <dbReference type="EMBL" id="MFC3996357.1"/>
    </source>
</evidence>
<keyword evidence="8 9" id="KW-0865">Zymogen</keyword>
<dbReference type="InterPro" id="IPR000243">
    <property type="entry name" value="Pept_T1A_subB"/>
</dbReference>
<feature type="propeptide" id="PRO_5044909359" description="Removed in mature form; by autocatalysis" evidence="9">
    <location>
        <begin position="1"/>
        <end position="54"/>
    </location>
</feature>
<evidence type="ECO:0000256" key="4">
    <source>
        <dbReference type="ARBA" id="ARBA00022698"/>
    </source>
</evidence>
<dbReference type="InterPro" id="IPR022483">
    <property type="entry name" value="PSB_actinobac"/>
</dbReference>
<keyword evidence="3 9" id="KW-0645">Protease</keyword>
<feature type="active site" description="Nucleophile" evidence="9">
    <location>
        <position position="55"/>
    </location>
</feature>
<dbReference type="InterPro" id="IPR023333">
    <property type="entry name" value="Proteasome_suB-type"/>
</dbReference>
<sequence>MSQAFDGGGRLPAAFMNAATSSFSEFLGEVSPELLPGRTEIPQGVASSHLTPEATTIVALTYPGGVVLAGDRRATSGNVIANRDMDKLFRTDEFSAVAIAGAAGIGIELAKLFQVELEHYEKMEGRPLSLEGKANKLATMIRGNLAMALQGFVVVPLLVGFDQTRELGRIFSYDPVGGRYEEHRFHSIGSGSVYARGSLKKLFTEDLSQEDAALVAVQALYDAAEDDSATGGPDLHRKIFPLIDVITEDGHRRLPAEDVERLARTVVEGRADRPDGPTAPLH</sequence>
<dbReference type="EMBL" id="JBHSBH010000007">
    <property type="protein sequence ID" value="MFC3996357.1"/>
    <property type="molecule type" value="Genomic_DNA"/>
</dbReference>
<dbReference type="GO" id="GO:0000502">
    <property type="term" value="C:proteasome complex"/>
    <property type="evidence" value="ECO:0007669"/>
    <property type="project" value="UniProtKB-KW"/>
</dbReference>
<organism evidence="11 12">
    <name type="scientific">Nocardiopsis sediminis</name>
    <dbReference type="NCBI Taxonomy" id="1778267"/>
    <lineage>
        <taxon>Bacteria</taxon>
        <taxon>Bacillati</taxon>
        <taxon>Actinomycetota</taxon>
        <taxon>Actinomycetes</taxon>
        <taxon>Streptosporangiales</taxon>
        <taxon>Nocardiopsidaceae</taxon>
        <taxon>Nocardiopsis</taxon>
    </lineage>
</organism>
<keyword evidence="4 9" id="KW-0888">Threonine protease</keyword>
<dbReference type="InterPro" id="IPR029055">
    <property type="entry name" value="Ntn_hydrolases_N"/>
</dbReference>
<evidence type="ECO:0000256" key="8">
    <source>
        <dbReference type="ARBA" id="ARBA00023145"/>
    </source>
</evidence>
<comment type="subunit">
    <text evidence="9">The 20S proteasome core is composed of 14 alpha and 14 beta subunits that assemble into four stacked heptameric rings, resulting in a barrel-shaped structure. The two inner rings, each composed of seven catalytic beta subunits, are sandwiched by two outer rings, each composed of seven alpha subunits. The catalytic chamber with the active sites is on the inside of the barrel. Has a gated structure, the ends of the cylinder being occluded by the N-termini of the alpha-subunits. Is capped by the proteasome-associated ATPase, ARC.</text>
</comment>